<evidence type="ECO:0000313" key="2">
    <source>
        <dbReference type="EMBL" id="SVB99819.1"/>
    </source>
</evidence>
<dbReference type="InterPro" id="IPR036052">
    <property type="entry name" value="TrpB-like_PALP_sf"/>
</dbReference>
<feature type="domain" description="Tryptophan synthase beta chain-like PALP" evidence="1">
    <location>
        <begin position="57"/>
        <end position="208"/>
    </location>
</feature>
<gene>
    <name evidence="2" type="ORF">METZ01_LOCUS252673</name>
</gene>
<protein>
    <recommendedName>
        <fullName evidence="1">Tryptophan synthase beta chain-like PALP domain-containing protein</fullName>
    </recommendedName>
</protein>
<feature type="non-terminal residue" evidence="2">
    <location>
        <position position="209"/>
    </location>
</feature>
<dbReference type="SUPFAM" id="SSF53686">
    <property type="entry name" value="Tryptophan synthase beta subunit-like PLP-dependent enzymes"/>
    <property type="match status" value="1"/>
</dbReference>
<evidence type="ECO:0000259" key="1">
    <source>
        <dbReference type="Pfam" id="PF00291"/>
    </source>
</evidence>
<sequence length="209" mass="22971">MQSYSLKCYKCNAIQKDNSISRIYCQNGCNELLVCEDISEIKKNPLISLLKSSKTFSLGEGNTPIIKLEKIGEKLGLNNLYVKLEFMSPTGSFKDRGSVLVVNIAKKENIRDFVEDSSGNAGASLSAYAALGKIKAHIFVPETAGKGKVDQISIFGSELHKISGPRENSTIEAKLFAEKNNIPYLSHNLSPYFSEGMKSFAYEINESIG</sequence>
<dbReference type="EMBL" id="UINC01067798">
    <property type="protein sequence ID" value="SVB99819.1"/>
    <property type="molecule type" value="Genomic_DNA"/>
</dbReference>
<dbReference type="Gene3D" id="3.40.50.1100">
    <property type="match status" value="2"/>
</dbReference>
<dbReference type="InterPro" id="IPR050214">
    <property type="entry name" value="Cys_Synth/Cystath_Beta-Synth"/>
</dbReference>
<dbReference type="AlphaFoldDB" id="A0A382IKK9"/>
<reference evidence="2" key="1">
    <citation type="submission" date="2018-05" db="EMBL/GenBank/DDBJ databases">
        <authorList>
            <person name="Lanie J.A."/>
            <person name="Ng W.-L."/>
            <person name="Kazmierczak K.M."/>
            <person name="Andrzejewski T.M."/>
            <person name="Davidsen T.M."/>
            <person name="Wayne K.J."/>
            <person name="Tettelin H."/>
            <person name="Glass J.I."/>
            <person name="Rusch D."/>
            <person name="Podicherti R."/>
            <person name="Tsui H.-C.T."/>
            <person name="Winkler M.E."/>
        </authorList>
    </citation>
    <scope>NUCLEOTIDE SEQUENCE</scope>
</reference>
<dbReference type="InterPro" id="IPR001926">
    <property type="entry name" value="TrpB-like_PALP"/>
</dbReference>
<accession>A0A382IKK9</accession>
<dbReference type="Pfam" id="PF00291">
    <property type="entry name" value="PALP"/>
    <property type="match status" value="1"/>
</dbReference>
<organism evidence="2">
    <name type="scientific">marine metagenome</name>
    <dbReference type="NCBI Taxonomy" id="408172"/>
    <lineage>
        <taxon>unclassified sequences</taxon>
        <taxon>metagenomes</taxon>
        <taxon>ecological metagenomes</taxon>
    </lineage>
</organism>
<dbReference type="PANTHER" id="PTHR10314">
    <property type="entry name" value="CYSTATHIONINE BETA-SYNTHASE"/>
    <property type="match status" value="1"/>
</dbReference>
<name>A0A382IKK9_9ZZZZ</name>
<proteinExistence type="predicted"/>